<keyword evidence="2" id="KW-0695">RNA-directed DNA polymerase</keyword>
<accession>A0ABV6KSU6</accession>
<dbReference type="InterPro" id="IPR000477">
    <property type="entry name" value="RT_dom"/>
</dbReference>
<name>A0ABV6KSU6_9BACI</name>
<evidence type="ECO:0000259" key="1">
    <source>
        <dbReference type="PROSITE" id="PS50878"/>
    </source>
</evidence>
<feature type="domain" description="Reverse transcriptase" evidence="1">
    <location>
        <begin position="1"/>
        <end position="353"/>
    </location>
</feature>
<proteinExistence type="predicted"/>
<keyword evidence="2" id="KW-0808">Transferase</keyword>
<dbReference type="InterPro" id="IPR043502">
    <property type="entry name" value="DNA/RNA_pol_sf"/>
</dbReference>
<dbReference type="Proteomes" id="UP001589738">
    <property type="component" value="Unassembled WGS sequence"/>
</dbReference>
<sequence>MLDSNKYRTKRYLHFDHKVKIEKVESYVTNSRRIAMHSFLPFIHYVSSFNKNIGEKNPNMNNRPIKSKNRDIMYAGHLDNFIYKYYADEKLNKKYNQYISDDKCMSRNIDECVTAYRSNKRGKSNIDFAAEIINDIVSLKEAYILVGDFTKFFDQIDHKLLKENLMKVLEVEKLSNDWFNVYKSITKFGYYEKSLLIERFGTDKQIRRSGKKSYFDGLKEFREFQRQYPTKKNRNNDKRKSHEGIPQGTAISAVFANVYALKFDLDMKKLADQYSGLYRRYSDDFILVLPKQQQQTLLDEEFRNIEIEVRRLAAENKIEIHEDKTGLYVYSDLRIIELKGRKVSHIDYLGFVFDGKTVRMRGKSPYKFYRKVYQIIDKAKSVKGKKDLRKLPYRRKIYGLYTDLGIHEGEYGNFISYAKRAQDKFDKISPNTENMMMKQIKNRKKRIEARLGVKIHTKI</sequence>
<keyword evidence="3" id="KW-1185">Reference proteome</keyword>
<dbReference type="PROSITE" id="PS50878">
    <property type="entry name" value="RT_POL"/>
    <property type="match status" value="1"/>
</dbReference>
<dbReference type="Pfam" id="PF00078">
    <property type="entry name" value="RVT_1"/>
    <property type="match status" value="1"/>
</dbReference>
<evidence type="ECO:0000313" key="3">
    <source>
        <dbReference type="Proteomes" id="UP001589738"/>
    </source>
</evidence>
<gene>
    <name evidence="2" type="ORF">ACFFHF_06910</name>
</gene>
<dbReference type="InterPro" id="IPR051083">
    <property type="entry name" value="GrpII_Intron_Splice-Mob/Def"/>
</dbReference>
<dbReference type="SUPFAM" id="SSF56672">
    <property type="entry name" value="DNA/RNA polymerases"/>
    <property type="match status" value="1"/>
</dbReference>
<dbReference type="EMBL" id="JBHLUU010000021">
    <property type="protein sequence ID" value="MFC0475003.1"/>
    <property type="molecule type" value="Genomic_DNA"/>
</dbReference>
<protein>
    <submittedName>
        <fullName evidence="2">Reverse transcriptase domain-containing protein</fullName>
    </submittedName>
</protein>
<dbReference type="PANTHER" id="PTHR34047">
    <property type="entry name" value="NUCLEAR INTRON MATURASE 1, MITOCHONDRIAL-RELATED"/>
    <property type="match status" value="1"/>
</dbReference>
<comment type="caution">
    <text evidence="2">The sequence shown here is derived from an EMBL/GenBank/DDBJ whole genome shotgun (WGS) entry which is preliminary data.</text>
</comment>
<reference evidence="2 3" key="1">
    <citation type="submission" date="2024-09" db="EMBL/GenBank/DDBJ databases">
        <authorList>
            <person name="Sun Q."/>
            <person name="Mori K."/>
        </authorList>
    </citation>
    <scope>NUCLEOTIDE SEQUENCE [LARGE SCALE GENOMIC DNA]</scope>
    <source>
        <strain evidence="2 3">CGMCC 1.9126</strain>
    </source>
</reference>
<keyword evidence="2" id="KW-0548">Nucleotidyltransferase</keyword>
<evidence type="ECO:0000313" key="2">
    <source>
        <dbReference type="EMBL" id="MFC0475003.1"/>
    </source>
</evidence>
<dbReference type="PANTHER" id="PTHR34047:SF8">
    <property type="entry name" value="PROTEIN YKFC"/>
    <property type="match status" value="1"/>
</dbReference>
<organism evidence="2 3">
    <name type="scientific">Robertmurraya beringensis</name>
    <dbReference type="NCBI Taxonomy" id="641660"/>
    <lineage>
        <taxon>Bacteria</taxon>
        <taxon>Bacillati</taxon>
        <taxon>Bacillota</taxon>
        <taxon>Bacilli</taxon>
        <taxon>Bacillales</taxon>
        <taxon>Bacillaceae</taxon>
        <taxon>Robertmurraya</taxon>
    </lineage>
</organism>
<dbReference type="GO" id="GO:0003964">
    <property type="term" value="F:RNA-directed DNA polymerase activity"/>
    <property type="evidence" value="ECO:0007669"/>
    <property type="project" value="UniProtKB-KW"/>
</dbReference>
<dbReference type="RefSeq" id="WP_377057788.1">
    <property type="nucleotide sequence ID" value="NZ_JBHLUU010000021.1"/>
</dbReference>